<dbReference type="OrthoDB" id="720896at2"/>
<dbReference type="Proteomes" id="UP000295499">
    <property type="component" value="Unassembled WGS sequence"/>
</dbReference>
<protein>
    <submittedName>
        <fullName evidence="2">Type I restriction and modification enzyme subunit R-like protein</fullName>
    </submittedName>
</protein>
<dbReference type="Pfam" id="PF05729">
    <property type="entry name" value="NACHT"/>
    <property type="match status" value="1"/>
</dbReference>
<gene>
    <name evidence="2" type="ORF">CLV32_1336</name>
</gene>
<organism evidence="2 3">
    <name type="scientific">Pedobacter duraquae</name>
    <dbReference type="NCBI Taxonomy" id="425511"/>
    <lineage>
        <taxon>Bacteria</taxon>
        <taxon>Pseudomonadati</taxon>
        <taxon>Bacteroidota</taxon>
        <taxon>Sphingobacteriia</taxon>
        <taxon>Sphingobacteriales</taxon>
        <taxon>Sphingobacteriaceae</taxon>
        <taxon>Pedobacter</taxon>
    </lineage>
</organism>
<evidence type="ECO:0000313" key="3">
    <source>
        <dbReference type="Proteomes" id="UP000295499"/>
    </source>
</evidence>
<feature type="domain" description="NACHT" evidence="1">
    <location>
        <begin position="265"/>
        <end position="403"/>
    </location>
</feature>
<comment type="caution">
    <text evidence="2">The sequence shown here is derived from an EMBL/GenBank/DDBJ whole genome shotgun (WGS) entry which is preliminary data.</text>
</comment>
<dbReference type="SUPFAM" id="SSF52540">
    <property type="entry name" value="P-loop containing nucleoside triphosphate hydrolases"/>
    <property type="match status" value="1"/>
</dbReference>
<dbReference type="InterPro" id="IPR027417">
    <property type="entry name" value="P-loop_NTPase"/>
</dbReference>
<dbReference type="RefSeq" id="WP_133553666.1">
    <property type="nucleotide sequence ID" value="NZ_SNWM01000002.1"/>
</dbReference>
<reference evidence="2 3" key="1">
    <citation type="submission" date="2019-03" db="EMBL/GenBank/DDBJ databases">
        <title>Genomic Encyclopedia of Archaeal and Bacterial Type Strains, Phase II (KMG-II): from individual species to whole genera.</title>
        <authorList>
            <person name="Goeker M."/>
        </authorList>
    </citation>
    <scope>NUCLEOTIDE SEQUENCE [LARGE SCALE GENOMIC DNA]</scope>
    <source>
        <strain evidence="2 3">DSM 19034</strain>
    </source>
</reference>
<evidence type="ECO:0000259" key="1">
    <source>
        <dbReference type="Pfam" id="PF05729"/>
    </source>
</evidence>
<dbReference type="Gene3D" id="3.40.50.300">
    <property type="entry name" value="P-loop containing nucleotide triphosphate hydrolases"/>
    <property type="match status" value="1"/>
</dbReference>
<name>A0A4R6IK12_9SPHI</name>
<dbReference type="EMBL" id="SNWM01000002">
    <property type="protein sequence ID" value="TDO22367.1"/>
    <property type="molecule type" value="Genomic_DNA"/>
</dbReference>
<dbReference type="InterPro" id="IPR007111">
    <property type="entry name" value="NACHT_NTPase"/>
</dbReference>
<evidence type="ECO:0000313" key="2">
    <source>
        <dbReference type="EMBL" id="TDO22367.1"/>
    </source>
</evidence>
<proteinExistence type="predicted"/>
<dbReference type="AlphaFoldDB" id="A0A4R6IK12"/>
<accession>A0A4R6IK12</accession>
<keyword evidence="3" id="KW-1185">Reference proteome</keyword>
<sequence length="1196" mass="137748">MGKLFDDFGHLKFQNEAAVSQNFVLPLLQGFLGYKLIDIIPEKYFPAKDIYSGVRFSEGGSKGLIHRPDFVICLDGNHDMAKFIIDSKGPDEDIDNHFGQLQSYALSVGKNFIMLTNGKELKVFNVNELVFHSNDIADLQIKLTELHVLLGRNNQNSKTTIEILKDVNIEDAITITDEQRLIENKRKQKVLLADFKNYLDRISRESDKWYLPNQYFQGLENLNLSGITPDNLLTFCEYGQSKIYEKQKLYKIHNLRQDIELKIKVVVGDTGSGKTSMLKYLNWHIAETCLSNKDTRIPIYIALREISNVTKIKDLILSTLNRNGYTISSFYDLPKKNEFILFLDAYDEVPEIYQDETFREIEYLGENYECFITTRPNSIPRFKPSVGFEILPITDEQIKIIVENHIGGQYHNFHYQLERSGMKKESGNILLLLCLISVFKELKSLPKTVTQVISVIVNRIEKWQISKKKQTGNLNWETISKLLSILAYYLIDSDKASLSRSEVESLLVAPLIALENNRKIQIGITTTEILHQIEKTGLLVGGSDSLYFWHRLFLNHFASLGLKDRLDSGHIITLEMVNEKRWQLIIIGVASFIKDCTPLIQQCKFDLWLCSSCLQENGNCNQEEFQMIVDDLMEQVSSDIPEIRVRASYFVTNIESDYVLKEIYTAIENETSAEIKMFGLSRIGKTKSKLALDLILKNIEWTSGSFFSGSSSQAHIARGLYYYHETEHLLIIERWEKTNDLIMNRECGRIFLELQNQGNLTENIIKRLKELFIKSFINSKGNDDKLRQISDVLSSLPDTVFNNKLVDLLFETHHSAFSSPAKNLLKQAASLSTMEKIKTKLFQHIEDKGDITGYLVDIICESKCKVPKELFFELAAHPNKNVAYKAVAALSRFNYGEVKDKIDFYFNSNDPQMQNGAAEALINNGEIIEIFRKNDFPSAIYVPTAYTLIKAIRRFNLSEGIELLDRITVSLKKDFSDSHEYSLAFEVAGAYYFIGEKEKQRKIIKWYYNGKSFTQKNSYIHFHLLKKLKLIEPNLATEIVICFFETYYPFDISAGGIQMDTFLEAVEELENPIFIPRIKKIVEDLCENKIEIQDGGFHFERPMRTLVTLVKPDDEDWVLNLLETFKINNGFTFPQIRRAVECLAFAGSKRSLPIIREYATKYINKEIVVNTCQYAFESICMREKIQLNGDLFTLKL</sequence>